<feature type="transmembrane region" description="Helical" evidence="1">
    <location>
        <begin position="198"/>
        <end position="218"/>
    </location>
</feature>
<keyword evidence="1" id="KW-0472">Membrane</keyword>
<dbReference type="RefSeq" id="WP_090407565.1">
    <property type="nucleotide sequence ID" value="NZ_FNDQ01000008.1"/>
</dbReference>
<feature type="transmembrane region" description="Helical" evidence="1">
    <location>
        <begin position="59"/>
        <end position="81"/>
    </location>
</feature>
<feature type="transmembrane region" description="Helical" evidence="1">
    <location>
        <begin position="263"/>
        <end position="284"/>
    </location>
</feature>
<feature type="transmembrane region" description="Helical" evidence="1">
    <location>
        <begin position="175"/>
        <end position="192"/>
    </location>
</feature>
<keyword evidence="4" id="KW-1185">Reference proteome</keyword>
<dbReference type="STRING" id="702745.SAMN05421818_10871"/>
<evidence type="ECO:0000256" key="1">
    <source>
        <dbReference type="SAM" id="Phobius"/>
    </source>
</evidence>
<name>A0A1G8DUP8_9FLAO</name>
<organism evidence="3 4">
    <name type="scientific">Myroides phaeus</name>
    <dbReference type="NCBI Taxonomy" id="702745"/>
    <lineage>
        <taxon>Bacteria</taxon>
        <taxon>Pseudomonadati</taxon>
        <taxon>Bacteroidota</taxon>
        <taxon>Flavobacteriia</taxon>
        <taxon>Flavobacteriales</taxon>
        <taxon>Flavobacteriaceae</taxon>
        <taxon>Myroides</taxon>
    </lineage>
</organism>
<dbReference type="GO" id="GO:0080120">
    <property type="term" value="P:CAAX-box protein maturation"/>
    <property type="evidence" value="ECO:0007669"/>
    <property type="project" value="UniProtKB-ARBA"/>
</dbReference>
<evidence type="ECO:0000313" key="4">
    <source>
        <dbReference type="Proteomes" id="UP000243588"/>
    </source>
</evidence>
<reference evidence="4" key="1">
    <citation type="submission" date="2016-10" db="EMBL/GenBank/DDBJ databases">
        <authorList>
            <person name="Varghese N."/>
            <person name="Submissions S."/>
        </authorList>
    </citation>
    <scope>NUCLEOTIDE SEQUENCE [LARGE SCALE GENOMIC DNA]</scope>
    <source>
        <strain evidence="4">DSM 23313</strain>
    </source>
</reference>
<dbReference type="GO" id="GO:0004175">
    <property type="term" value="F:endopeptidase activity"/>
    <property type="evidence" value="ECO:0007669"/>
    <property type="project" value="UniProtKB-ARBA"/>
</dbReference>
<keyword evidence="1" id="KW-1133">Transmembrane helix</keyword>
<feature type="transmembrane region" description="Helical" evidence="1">
    <location>
        <begin position="134"/>
        <end position="154"/>
    </location>
</feature>
<dbReference type="InterPro" id="IPR003675">
    <property type="entry name" value="Rce1/LyrA-like_dom"/>
</dbReference>
<evidence type="ECO:0000259" key="2">
    <source>
        <dbReference type="Pfam" id="PF02517"/>
    </source>
</evidence>
<proteinExistence type="predicted"/>
<dbReference type="EMBL" id="FNDQ01000008">
    <property type="protein sequence ID" value="SDH61291.1"/>
    <property type="molecule type" value="Genomic_DNA"/>
</dbReference>
<dbReference type="Pfam" id="PF02517">
    <property type="entry name" value="Rce1-like"/>
    <property type="match status" value="1"/>
</dbReference>
<evidence type="ECO:0000313" key="3">
    <source>
        <dbReference type="EMBL" id="SDH61291.1"/>
    </source>
</evidence>
<feature type="transmembrane region" description="Helical" evidence="1">
    <location>
        <begin position="225"/>
        <end position="243"/>
    </location>
</feature>
<dbReference type="AlphaFoldDB" id="A0A1G8DUP8"/>
<gene>
    <name evidence="3" type="ORF">SAMN05421818_10871</name>
</gene>
<sequence>MGFIEQLLRKNNKQKLWHYLPFSLFFLGIMFLNWVSIRFSRVSTNEIIKMNIEKYGKNINFLITIGPLVFMLVFLLVWVLAVHKQSLKSLTTSRFKVDLKRVLFSFTLWSLIIIGFFVYSFIDSPADFEFNLKLGPFLVFFIFAIILIPLQTSFEEYFMRAYLMQGIGLATRSRAVALFATSIIFGLMHLGNPEVEKVGLIIMTYYIGTGFFLGIITLMDDGIELALGFHAANNLIGVLLVTADWTAFQTNSIFVNVNQENEIAIWEYIIQLGVVLPLVVFIFAKKYGWKNWKHQLFGKVIEQN</sequence>
<protein>
    <recommendedName>
        <fullName evidence="2">CAAX prenyl protease 2/Lysostaphin resistance protein A-like domain-containing protein</fullName>
    </recommendedName>
</protein>
<dbReference type="Proteomes" id="UP000243588">
    <property type="component" value="Unassembled WGS sequence"/>
</dbReference>
<accession>A0A1G8DUP8</accession>
<feature type="domain" description="CAAX prenyl protease 2/Lysostaphin resistance protein A-like" evidence="2">
    <location>
        <begin position="138"/>
        <end position="236"/>
    </location>
</feature>
<keyword evidence="1" id="KW-0812">Transmembrane</keyword>
<feature type="transmembrane region" description="Helical" evidence="1">
    <location>
        <begin position="102"/>
        <end position="122"/>
    </location>
</feature>
<feature type="transmembrane region" description="Helical" evidence="1">
    <location>
        <begin position="16"/>
        <end position="39"/>
    </location>
</feature>